<dbReference type="SUPFAM" id="SSF47473">
    <property type="entry name" value="EF-hand"/>
    <property type="match status" value="1"/>
</dbReference>
<evidence type="ECO:0000313" key="2">
    <source>
        <dbReference type="EMBL" id="CDJ42747.1"/>
    </source>
</evidence>
<dbReference type="GO" id="GO:0005509">
    <property type="term" value="F:calcium ion binding"/>
    <property type="evidence" value="ECO:0007669"/>
    <property type="project" value="InterPro"/>
</dbReference>
<proteinExistence type="predicted"/>
<dbReference type="VEuPathDB" id="ToxoDB:ETH2_1515100"/>
<dbReference type="AlphaFoldDB" id="U6KX63"/>
<dbReference type="RefSeq" id="XP_013233497.1">
    <property type="nucleotide sequence ID" value="XM_013378043.1"/>
</dbReference>
<sequence>MADETENIFKVFDKDFDGKLKALEMHQALGAAGLCPSIEAVQLAVKEAGEAGGDIEVFRRLLQQFQSSKPTAETLKQQFKVPS</sequence>
<name>U6KX63_EIMTE</name>
<dbReference type="PROSITE" id="PS50222">
    <property type="entry name" value="EF_HAND_2"/>
    <property type="match status" value="1"/>
</dbReference>
<dbReference type="InterPro" id="IPR002048">
    <property type="entry name" value="EF_hand_dom"/>
</dbReference>
<accession>U6KX63</accession>
<feature type="domain" description="EF-hand" evidence="1">
    <location>
        <begin position="1"/>
        <end position="35"/>
    </location>
</feature>
<keyword evidence="3" id="KW-1185">Reference proteome</keyword>
<dbReference type="GeneID" id="25255447"/>
<evidence type="ECO:0000313" key="3">
    <source>
        <dbReference type="Proteomes" id="UP000030747"/>
    </source>
</evidence>
<dbReference type="Proteomes" id="UP000030747">
    <property type="component" value="Unassembled WGS sequence"/>
</dbReference>
<dbReference type="VEuPathDB" id="ToxoDB:ETH_00031905"/>
<evidence type="ECO:0000259" key="1">
    <source>
        <dbReference type="PROSITE" id="PS50222"/>
    </source>
</evidence>
<dbReference type="EMBL" id="HG675735">
    <property type="protein sequence ID" value="CDJ42747.1"/>
    <property type="molecule type" value="Genomic_DNA"/>
</dbReference>
<gene>
    <name evidence="2" type="ORF">ETH_00031905</name>
</gene>
<reference evidence="2" key="1">
    <citation type="submission" date="2013-10" db="EMBL/GenBank/DDBJ databases">
        <title>Genomic analysis of the causative agents of coccidiosis in chickens.</title>
        <authorList>
            <person name="Reid A.J."/>
            <person name="Blake D."/>
            <person name="Billington K."/>
            <person name="Browne H."/>
            <person name="Dunn M."/>
            <person name="Hung S."/>
            <person name="Kawahara F."/>
            <person name="Miranda-Saavedra D."/>
            <person name="Mourier T."/>
            <person name="Nagra H."/>
            <person name="Otto T.D."/>
            <person name="Rawlings N."/>
            <person name="Sanchez A."/>
            <person name="Sanders M."/>
            <person name="Subramaniam C."/>
            <person name="Tay Y."/>
            <person name="Dear P."/>
            <person name="Doerig C."/>
            <person name="Gruber A."/>
            <person name="Parkinson J."/>
            <person name="Shirley M."/>
            <person name="Wan K.L."/>
            <person name="Berriman M."/>
            <person name="Tomley F."/>
            <person name="Pain A."/>
        </authorList>
    </citation>
    <scope>NUCLEOTIDE SEQUENCE [LARGE SCALE GENOMIC DNA]</scope>
    <source>
        <strain evidence="2">Houghton</strain>
    </source>
</reference>
<dbReference type="Gene3D" id="1.10.238.10">
    <property type="entry name" value="EF-hand"/>
    <property type="match status" value="1"/>
</dbReference>
<dbReference type="OrthoDB" id="26525at2759"/>
<dbReference type="InterPro" id="IPR011992">
    <property type="entry name" value="EF-hand-dom_pair"/>
</dbReference>
<reference evidence="2" key="2">
    <citation type="submission" date="2013-10" db="EMBL/GenBank/DDBJ databases">
        <authorList>
            <person name="Aslett M."/>
        </authorList>
    </citation>
    <scope>NUCLEOTIDE SEQUENCE [LARGE SCALE GENOMIC DNA]</scope>
    <source>
        <strain evidence="2">Houghton</strain>
    </source>
</reference>
<protein>
    <submittedName>
        <fullName evidence="2">Calmodulin, putative</fullName>
    </submittedName>
</protein>
<organism evidence="2 3">
    <name type="scientific">Eimeria tenella</name>
    <name type="common">Coccidian parasite</name>
    <dbReference type="NCBI Taxonomy" id="5802"/>
    <lineage>
        <taxon>Eukaryota</taxon>
        <taxon>Sar</taxon>
        <taxon>Alveolata</taxon>
        <taxon>Apicomplexa</taxon>
        <taxon>Conoidasida</taxon>
        <taxon>Coccidia</taxon>
        <taxon>Eucoccidiorida</taxon>
        <taxon>Eimeriorina</taxon>
        <taxon>Eimeriidae</taxon>
        <taxon>Eimeria</taxon>
    </lineage>
</organism>